<evidence type="ECO:0000256" key="12">
    <source>
        <dbReference type="PROSITE-ProRule" id="PRU00042"/>
    </source>
</evidence>
<evidence type="ECO:0000256" key="10">
    <source>
        <dbReference type="ARBA" id="ARBA00023163"/>
    </source>
</evidence>
<dbReference type="Pfam" id="PF00096">
    <property type="entry name" value="zf-C2H2"/>
    <property type="match status" value="2"/>
</dbReference>
<evidence type="ECO:0000256" key="5">
    <source>
        <dbReference type="ARBA" id="ARBA00022737"/>
    </source>
</evidence>
<evidence type="ECO:0000256" key="2">
    <source>
        <dbReference type="ARBA" id="ARBA00004123"/>
    </source>
</evidence>
<evidence type="ECO:0000256" key="3">
    <source>
        <dbReference type="ARBA" id="ARBA00006991"/>
    </source>
</evidence>
<dbReference type="Gene3D" id="3.30.160.60">
    <property type="entry name" value="Classic Zinc Finger"/>
    <property type="match status" value="3"/>
</dbReference>
<keyword evidence="11" id="KW-0539">Nucleus</keyword>
<feature type="compositionally biased region" description="Basic and acidic residues" evidence="14">
    <location>
        <begin position="231"/>
        <end position="244"/>
    </location>
</feature>
<dbReference type="OrthoDB" id="5411773at2759"/>
<evidence type="ECO:0000256" key="11">
    <source>
        <dbReference type="ARBA" id="ARBA00023242"/>
    </source>
</evidence>
<dbReference type="AlphaFoldDB" id="A0A7L1CS98"/>
<dbReference type="PROSITE" id="PS50805">
    <property type="entry name" value="KRAB"/>
    <property type="match status" value="1"/>
</dbReference>
<keyword evidence="13" id="KW-0175">Coiled coil</keyword>
<evidence type="ECO:0000256" key="14">
    <source>
        <dbReference type="SAM" id="MobiDB-lite"/>
    </source>
</evidence>
<feature type="compositionally biased region" description="Basic and acidic residues" evidence="14">
    <location>
        <begin position="135"/>
        <end position="144"/>
    </location>
</feature>
<keyword evidence="4" id="KW-0479">Metal-binding</keyword>
<feature type="domain" description="KRAB" evidence="16">
    <location>
        <begin position="37"/>
        <end position="108"/>
    </location>
</feature>
<evidence type="ECO:0000256" key="6">
    <source>
        <dbReference type="ARBA" id="ARBA00022771"/>
    </source>
</evidence>
<dbReference type="SUPFAM" id="SSF57667">
    <property type="entry name" value="beta-beta-alpha zinc fingers"/>
    <property type="match status" value="3"/>
</dbReference>
<evidence type="ECO:0000256" key="7">
    <source>
        <dbReference type="ARBA" id="ARBA00022833"/>
    </source>
</evidence>
<dbReference type="Gene3D" id="6.10.140.140">
    <property type="match status" value="1"/>
</dbReference>
<dbReference type="GO" id="GO:0000981">
    <property type="term" value="F:DNA-binding transcription factor activity, RNA polymerase II-specific"/>
    <property type="evidence" value="ECO:0007669"/>
    <property type="project" value="TreeGrafter"/>
</dbReference>
<feature type="non-terminal residue" evidence="17">
    <location>
        <position position="1"/>
    </location>
</feature>
<evidence type="ECO:0000313" key="18">
    <source>
        <dbReference type="Proteomes" id="UP000553648"/>
    </source>
</evidence>
<feature type="region of interest" description="Disordered" evidence="14">
    <location>
        <begin position="220"/>
        <end position="274"/>
    </location>
</feature>
<feature type="domain" description="C2H2-type" evidence="15">
    <location>
        <begin position="382"/>
        <end position="409"/>
    </location>
</feature>
<dbReference type="SMART" id="SM00349">
    <property type="entry name" value="KRAB"/>
    <property type="match status" value="1"/>
</dbReference>
<dbReference type="CDD" id="cd07765">
    <property type="entry name" value="KRAB_A-box"/>
    <property type="match status" value="1"/>
</dbReference>
<keyword evidence="18" id="KW-1185">Reference proteome</keyword>
<dbReference type="PROSITE" id="PS50157">
    <property type="entry name" value="ZINC_FINGER_C2H2_2"/>
    <property type="match status" value="3"/>
</dbReference>
<evidence type="ECO:0000313" key="17">
    <source>
        <dbReference type="EMBL" id="NXM68529.1"/>
    </source>
</evidence>
<dbReference type="PROSITE" id="PS00028">
    <property type="entry name" value="ZINC_FINGER_C2H2_1"/>
    <property type="match status" value="3"/>
</dbReference>
<comment type="function">
    <text evidence="1">May be involved in transcriptional regulation.</text>
</comment>
<evidence type="ECO:0000256" key="1">
    <source>
        <dbReference type="ARBA" id="ARBA00003767"/>
    </source>
</evidence>
<proteinExistence type="inferred from homology"/>
<feature type="coiled-coil region" evidence="13">
    <location>
        <begin position="1"/>
        <end position="28"/>
    </location>
</feature>
<feature type="domain" description="C2H2-type" evidence="15">
    <location>
        <begin position="285"/>
        <end position="312"/>
    </location>
</feature>
<dbReference type="PANTHER" id="PTHR24381">
    <property type="entry name" value="ZINC FINGER PROTEIN"/>
    <property type="match status" value="1"/>
</dbReference>
<dbReference type="InterPro" id="IPR036236">
    <property type="entry name" value="Znf_C2H2_sf"/>
</dbReference>
<gene>
    <name evidence="17" type="primary">Znf398_0</name>
    <name evidence="17" type="ORF">SERLUN_R12340</name>
</gene>
<dbReference type="FunFam" id="3.30.160.60:FF:000226">
    <property type="entry name" value="Zinc finger protein 236 variant"/>
    <property type="match status" value="1"/>
</dbReference>
<evidence type="ECO:0000256" key="4">
    <source>
        <dbReference type="ARBA" id="ARBA00022723"/>
    </source>
</evidence>
<dbReference type="EMBL" id="VXBA01001502">
    <property type="protein sequence ID" value="NXM68529.1"/>
    <property type="molecule type" value="Genomic_DNA"/>
</dbReference>
<evidence type="ECO:0000256" key="13">
    <source>
        <dbReference type="SAM" id="Coils"/>
    </source>
</evidence>
<sequence length="479" mass="53201">MAELRERLEALERRMERAEAALRDRTRAGLRLHAVPLCFEDVAVRFSRQEWASLDEGQKELYRSVMEGNYDMLVSLYCALSKPELLSSLERGEEPSMPMESEPEAVDVCPEPAVEPSHASCASSDRLLETETTEPGERNGREPEDSGNPAEESGSPTVPGNCKATAVARDLSQLTPSLSCPLSKCCREEVDQDQSPSPPPAADVEKGTPMEVPLEEVAAETLETPTEGPEEEKGLEQKNVKDSENVGQGQVTDVPEEPGKVDPGPGKPEKGQPTAYQRNARGEFYSCPICRKSFLLEINLLIHQHSHNNWVPYVCVHCDRMFMTKKKIKRHLQAWAANGTCQPLDVKVGTPCLASQPQAPSRDCGAGWEKPSARCPPGKMLYRCNECLESFSSQSFLTLHQRRHSRHQLFCPCCNRTFSSASDFIQQHWTQGAVRPYQCGICQKTYKKVSHLKVHQKTHTGQKQPLPGADPMPIPAESV</sequence>
<evidence type="ECO:0000256" key="8">
    <source>
        <dbReference type="ARBA" id="ARBA00023015"/>
    </source>
</evidence>
<organism evidence="17 18">
    <name type="scientific">Serilophus lunatus</name>
    <name type="common">silver-breasted broadbill</name>
    <dbReference type="NCBI Taxonomy" id="239386"/>
    <lineage>
        <taxon>Eukaryota</taxon>
        <taxon>Metazoa</taxon>
        <taxon>Chordata</taxon>
        <taxon>Craniata</taxon>
        <taxon>Vertebrata</taxon>
        <taxon>Euteleostomi</taxon>
        <taxon>Archelosauria</taxon>
        <taxon>Archosauria</taxon>
        <taxon>Dinosauria</taxon>
        <taxon>Saurischia</taxon>
        <taxon>Theropoda</taxon>
        <taxon>Coelurosauria</taxon>
        <taxon>Aves</taxon>
        <taxon>Neognathae</taxon>
        <taxon>Neoaves</taxon>
        <taxon>Telluraves</taxon>
        <taxon>Australaves</taxon>
        <taxon>Passeriformes</taxon>
        <taxon>Eurylaimidae</taxon>
        <taxon>Serilophus</taxon>
    </lineage>
</organism>
<dbReference type="SUPFAM" id="SSF109640">
    <property type="entry name" value="KRAB domain (Kruppel-associated box)"/>
    <property type="match status" value="1"/>
</dbReference>
<feature type="domain" description="C2H2-type" evidence="15">
    <location>
        <begin position="437"/>
        <end position="464"/>
    </location>
</feature>
<keyword evidence="5" id="KW-0677">Repeat</keyword>
<dbReference type="GO" id="GO:0008270">
    <property type="term" value="F:zinc ion binding"/>
    <property type="evidence" value="ECO:0007669"/>
    <property type="project" value="UniProtKB-KW"/>
</dbReference>
<evidence type="ECO:0000259" key="15">
    <source>
        <dbReference type="PROSITE" id="PS50157"/>
    </source>
</evidence>
<keyword evidence="9" id="KW-0238">DNA-binding</keyword>
<keyword evidence="10" id="KW-0804">Transcription</keyword>
<dbReference type="InterPro" id="IPR036051">
    <property type="entry name" value="KRAB_dom_sf"/>
</dbReference>
<protein>
    <submittedName>
        <fullName evidence="17">ZN398 protein</fullName>
    </submittedName>
</protein>
<dbReference type="InterPro" id="IPR013087">
    <property type="entry name" value="Znf_C2H2_type"/>
</dbReference>
<feature type="compositionally biased region" description="Pro residues" evidence="14">
    <location>
        <begin position="468"/>
        <end position="479"/>
    </location>
</feature>
<dbReference type="InterPro" id="IPR001909">
    <property type="entry name" value="KRAB"/>
</dbReference>
<dbReference type="GO" id="GO:0005634">
    <property type="term" value="C:nucleus"/>
    <property type="evidence" value="ECO:0007669"/>
    <property type="project" value="UniProtKB-SubCell"/>
</dbReference>
<feature type="region of interest" description="Disordered" evidence="14">
    <location>
        <begin position="455"/>
        <end position="479"/>
    </location>
</feature>
<keyword evidence="7" id="KW-0862">Zinc</keyword>
<dbReference type="Pfam" id="PF01352">
    <property type="entry name" value="KRAB"/>
    <property type="match status" value="1"/>
</dbReference>
<comment type="subcellular location">
    <subcellularLocation>
        <location evidence="2">Nucleus</location>
    </subcellularLocation>
</comment>
<evidence type="ECO:0000259" key="16">
    <source>
        <dbReference type="PROSITE" id="PS50805"/>
    </source>
</evidence>
<comment type="similarity">
    <text evidence="3">Belongs to the krueppel C2H2-type zinc-finger protein family.</text>
</comment>
<dbReference type="PANTHER" id="PTHR24381:SF390">
    <property type="entry name" value="ZINC FINGER PROTEIN 37 HOMOLOG"/>
    <property type="match status" value="1"/>
</dbReference>
<accession>A0A7L1CS98</accession>
<evidence type="ECO:0000256" key="9">
    <source>
        <dbReference type="ARBA" id="ARBA00023125"/>
    </source>
</evidence>
<dbReference type="GO" id="GO:0000977">
    <property type="term" value="F:RNA polymerase II transcription regulatory region sequence-specific DNA binding"/>
    <property type="evidence" value="ECO:0007669"/>
    <property type="project" value="TreeGrafter"/>
</dbReference>
<feature type="region of interest" description="Disordered" evidence="14">
    <location>
        <begin position="90"/>
        <end position="162"/>
    </location>
</feature>
<name>A0A7L1CS98_9PASS</name>
<dbReference type="SMART" id="SM00355">
    <property type="entry name" value="ZnF_C2H2"/>
    <property type="match status" value="5"/>
</dbReference>
<keyword evidence="8" id="KW-0805">Transcription regulation</keyword>
<dbReference type="Proteomes" id="UP000553648">
    <property type="component" value="Unassembled WGS sequence"/>
</dbReference>
<comment type="caution">
    <text evidence="17">The sequence shown here is derived from an EMBL/GenBank/DDBJ whole genome shotgun (WGS) entry which is preliminary data.</text>
</comment>
<reference evidence="17 18" key="1">
    <citation type="submission" date="2019-09" db="EMBL/GenBank/DDBJ databases">
        <title>Bird 10,000 Genomes (B10K) Project - Family phase.</title>
        <authorList>
            <person name="Zhang G."/>
        </authorList>
    </citation>
    <scope>NUCLEOTIDE SEQUENCE [LARGE SCALE GENOMIC DNA]</scope>
    <source>
        <strain evidence="17">B10K-DU-002-03</strain>
        <tissue evidence="17">Muscle</tissue>
    </source>
</reference>
<feature type="non-terminal residue" evidence="17">
    <location>
        <position position="479"/>
    </location>
</feature>
<feature type="region of interest" description="Disordered" evidence="14">
    <location>
        <begin position="189"/>
        <end position="208"/>
    </location>
</feature>
<keyword evidence="6 12" id="KW-0863">Zinc-finger</keyword>